<proteinExistence type="predicted"/>
<sequence>MGVYLSTPKTDKLSADGENSRVRFGLSSMQGGGPPWRTRMLRSQTLMTAHPFLVFMMAMVRRKNQTATDLHLLPCRCALAAACFPGSTTAKGRETSPAIGCEKRTAIEDRYRIRRTMSNVTPFSKCLASTLSSVVVQRVCYVDAKYLEKIWVDGCQKSA</sequence>
<feature type="region of interest" description="Disordered" evidence="1">
    <location>
        <begin position="1"/>
        <end position="35"/>
    </location>
</feature>
<dbReference type="OrthoDB" id="10264738at2759"/>
<dbReference type="Proteomes" id="UP000000768">
    <property type="component" value="Chromosome 5"/>
</dbReference>
<keyword evidence="3" id="KW-1185">Reference proteome</keyword>
<dbReference type="EMBL" id="CM000764">
    <property type="protein sequence ID" value="KXG29051.1"/>
    <property type="molecule type" value="Genomic_DNA"/>
</dbReference>
<name>A0A1B6PTT2_SORBI</name>
<protein>
    <submittedName>
        <fullName evidence="2">Uncharacterized protein</fullName>
    </submittedName>
</protein>
<accession>A0A1B6PTT2</accession>
<reference evidence="2 3" key="1">
    <citation type="journal article" date="2009" name="Nature">
        <title>The Sorghum bicolor genome and the diversification of grasses.</title>
        <authorList>
            <person name="Paterson A.H."/>
            <person name="Bowers J.E."/>
            <person name="Bruggmann R."/>
            <person name="Dubchak I."/>
            <person name="Grimwood J."/>
            <person name="Gundlach H."/>
            <person name="Haberer G."/>
            <person name="Hellsten U."/>
            <person name="Mitros T."/>
            <person name="Poliakov A."/>
            <person name="Schmutz J."/>
            <person name="Spannagl M."/>
            <person name="Tang H."/>
            <person name="Wang X."/>
            <person name="Wicker T."/>
            <person name="Bharti A.K."/>
            <person name="Chapman J."/>
            <person name="Feltus F.A."/>
            <person name="Gowik U."/>
            <person name="Grigoriev I.V."/>
            <person name="Lyons E."/>
            <person name="Maher C.A."/>
            <person name="Martis M."/>
            <person name="Narechania A."/>
            <person name="Otillar R.P."/>
            <person name="Penning B.W."/>
            <person name="Salamov A.A."/>
            <person name="Wang Y."/>
            <person name="Zhang L."/>
            <person name="Carpita N.C."/>
            <person name="Freeling M."/>
            <person name="Gingle A.R."/>
            <person name="Hash C.T."/>
            <person name="Keller B."/>
            <person name="Klein P."/>
            <person name="Kresovich S."/>
            <person name="McCann M.C."/>
            <person name="Ming R."/>
            <person name="Peterson D.G."/>
            <person name="Mehboob-ur-Rahman"/>
            <person name="Ware D."/>
            <person name="Westhoff P."/>
            <person name="Mayer K.F."/>
            <person name="Messing J."/>
            <person name="Rokhsar D.S."/>
        </authorList>
    </citation>
    <scope>NUCLEOTIDE SEQUENCE [LARGE SCALE GENOMIC DNA]</scope>
    <source>
        <strain evidence="3">cv. BTx623</strain>
    </source>
</reference>
<dbReference type="Gramene" id="KXG29051">
    <property type="protein sequence ID" value="KXG29051"/>
    <property type="gene ID" value="SORBI_3005G204800"/>
</dbReference>
<reference evidence="3" key="2">
    <citation type="journal article" date="2018" name="Plant J.">
        <title>The Sorghum bicolor reference genome: improved assembly, gene annotations, a transcriptome atlas, and signatures of genome organization.</title>
        <authorList>
            <person name="McCormick R.F."/>
            <person name="Truong S.K."/>
            <person name="Sreedasyam A."/>
            <person name="Jenkins J."/>
            <person name="Shu S."/>
            <person name="Sims D."/>
            <person name="Kennedy M."/>
            <person name="Amirebrahimi M."/>
            <person name="Weers B.D."/>
            <person name="McKinley B."/>
            <person name="Mattison A."/>
            <person name="Morishige D.T."/>
            <person name="Grimwood J."/>
            <person name="Schmutz J."/>
            <person name="Mullet J.E."/>
        </authorList>
    </citation>
    <scope>NUCLEOTIDE SEQUENCE [LARGE SCALE GENOMIC DNA]</scope>
    <source>
        <strain evidence="3">cv. BTx623</strain>
    </source>
</reference>
<feature type="compositionally biased region" description="Basic and acidic residues" evidence="1">
    <location>
        <begin position="9"/>
        <end position="21"/>
    </location>
</feature>
<dbReference type="STRING" id="4558.A0A1B6PTT2"/>
<evidence type="ECO:0000313" key="3">
    <source>
        <dbReference type="Proteomes" id="UP000000768"/>
    </source>
</evidence>
<evidence type="ECO:0000256" key="1">
    <source>
        <dbReference type="SAM" id="MobiDB-lite"/>
    </source>
</evidence>
<dbReference type="InParanoid" id="A0A1B6PTT2"/>
<evidence type="ECO:0000313" key="2">
    <source>
        <dbReference type="EMBL" id="KXG29051.1"/>
    </source>
</evidence>
<dbReference type="AlphaFoldDB" id="A0A1B6PTT2"/>
<organism evidence="2 3">
    <name type="scientific">Sorghum bicolor</name>
    <name type="common">Sorghum</name>
    <name type="synonym">Sorghum vulgare</name>
    <dbReference type="NCBI Taxonomy" id="4558"/>
    <lineage>
        <taxon>Eukaryota</taxon>
        <taxon>Viridiplantae</taxon>
        <taxon>Streptophyta</taxon>
        <taxon>Embryophyta</taxon>
        <taxon>Tracheophyta</taxon>
        <taxon>Spermatophyta</taxon>
        <taxon>Magnoliopsida</taxon>
        <taxon>Liliopsida</taxon>
        <taxon>Poales</taxon>
        <taxon>Poaceae</taxon>
        <taxon>PACMAD clade</taxon>
        <taxon>Panicoideae</taxon>
        <taxon>Andropogonodae</taxon>
        <taxon>Andropogoneae</taxon>
        <taxon>Sorghinae</taxon>
        <taxon>Sorghum</taxon>
    </lineage>
</organism>
<gene>
    <name evidence="2" type="ORF">SORBI_3005G204800</name>
</gene>